<dbReference type="EMBL" id="JAYKLX010000005">
    <property type="protein sequence ID" value="MEB3346265.1"/>
    <property type="molecule type" value="Genomic_DNA"/>
</dbReference>
<evidence type="ECO:0000313" key="2">
    <source>
        <dbReference type="Proteomes" id="UP001327027"/>
    </source>
</evidence>
<name>A0ABU5ZWM0_9FLAO</name>
<sequence>MKFELIPILDFIEDLYNKPRSQNRFKEYLFKLQGNSKDGLDLPIMGFNPMGKEHALQKIEELKYLEAEDIIRKTLNELNSKLNNQNSKTIKVVLNLADNLGGAWTNRYATDFDSKFKINALVARNFCTPYFWTSESYHKALVKKRTLEYAYRTVYWLENVGPSTLEDHVKQEIFVHKQIGNTSIQGKKKMFDTIQKFYEAYRYEDEYSVLFNFFYGDAASSSLGYPTYGIKEVNGFDYAKKLAS</sequence>
<keyword evidence="2" id="KW-1185">Reference proteome</keyword>
<comment type="caution">
    <text evidence="1">The sequence shown here is derived from an EMBL/GenBank/DDBJ whole genome shotgun (WGS) entry which is preliminary data.</text>
</comment>
<proteinExistence type="predicted"/>
<gene>
    <name evidence="1" type="ORF">U6A24_12375</name>
</gene>
<dbReference type="Proteomes" id="UP001327027">
    <property type="component" value="Unassembled WGS sequence"/>
</dbReference>
<evidence type="ECO:0000313" key="1">
    <source>
        <dbReference type="EMBL" id="MEB3346265.1"/>
    </source>
</evidence>
<protein>
    <submittedName>
        <fullName evidence="1">Uncharacterized protein</fullName>
    </submittedName>
</protein>
<dbReference type="RefSeq" id="WP_324180289.1">
    <property type="nucleotide sequence ID" value="NZ_BAABAW010000024.1"/>
</dbReference>
<reference evidence="1 2" key="1">
    <citation type="journal article" date="2013" name="Int. J. Syst. Evol. Microbiol.">
        <title>Aquimarina gracilis sp. nov., isolated from the gut microflora of a mussel, Mytilus coruscus, and emended description of Aquimarina spongiae.</title>
        <authorList>
            <person name="Park S.C."/>
            <person name="Choe H.N."/>
            <person name="Baik K.S."/>
            <person name="Seong C.N."/>
        </authorList>
    </citation>
    <scope>NUCLEOTIDE SEQUENCE [LARGE SCALE GENOMIC DNA]</scope>
    <source>
        <strain evidence="1 2">PSC32</strain>
    </source>
</reference>
<organism evidence="1 2">
    <name type="scientific">Aquimarina gracilis</name>
    <dbReference type="NCBI Taxonomy" id="874422"/>
    <lineage>
        <taxon>Bacteria</taxon>
        <taxon>Pseudomonadati</taxon>
        <taxon>Bacteroidota</taxon>
        <taxon>Flavobacteriia</taxon>
        <taxon>Flavobacteriales</taxon>
        <taxon>Flavobacteriaceae</taxon>
        <taxon>Aquimarina</taxon>
    </lineage>
</organism>
<accession>A0ABU5ZWM0</accession>